<reference evidence="1" key="1">
    <citation type="submission" date="2014-09" db="EMBL/GenBank/DDBJ databases">
        <authorList>
            <person name="Magalhaes I.L.F."/>
            <person name="Oliveira U."/>
            <person name="Santos F.R."/>
            <person name="Vidigal T.H.D.A."/>
            <person name="Brescovit A.D."/>
            <person name="Santos A.J."/>
        </authorList>
    </citation>
    <scope>NUCLEOTIDE SEQUENCE</scope>
    <source>
        <tissue evidence="1">Shoot tissue taken approximately 20 cm above the soil surface</tissue>
    </source>
</reference>
<reference evidence="1" key="2">
    <citation type="journal article" date="2015" name="Data Brief">
        <title>Shoot transcriptome of the giant reed, Arundo donax.</title>
        <authorList>
            <person name="Barrero R.A."/>
            <person name="Guerrero F.D."/>
            <person name="Moolhuijzen P."/>
            <person name="Goolsby J.A."/>
            <person name="Tidwell J."/>
            <person name="Bellgard S.E."/>
            <person name="Bellgard M.I."/>
        </authorList>
    </citation>
    <scope>NUCLEOTIDE SEQUENCE</scope>
    <source>
        <tissue evidence="1">Shoot tissue taken approximately 20 cm above the soil surface</tissue>
    </source>
</reference>
<dbReference type="EMBL" id="GBRH01232625">
    <property type="protein sequence ID" value="JAD65270.1"/>
    <property type="molecule type" value="Transcribed_RNA"/>
</dbReference>
<evidence type="ECO:0000313" key="1">
    <source>
        <dbReference type="EMBL" id="JAD65270.1"/>
    </source>
</evidence>
<protein>
    <submittedName>
        <fullName evidence="1">Uncharacterized protein</fullName>
    </submittedName>
</protein>
<organism evidence="1">
    <name type="scientific">Arundo donax</name>
    <name type="common">Giant reed</name>
    <name type="synonym">Donax arundinaceus</name>
    <dbReference type="NCBI Taxonomy" id="35708"/>
    <lineage>
        <taxon>Eukaryota</taxon>
        <taxon>Viridiplantae</taxon>
        <taxon>Streptophyta</taxon>
        <taxon>Embryophyta</taxon>
        <taxon>Tracheophyta</taxon>
        <taxon>Spermatophyta</taxon>
        <taxon>Magnoliopsida</taxon>
        <taxon>Liliopsida</taxon>
        <taxon>Poales</taxon>
        <taxon>Poaceae</taxon>
        <taxon>PACMAD clade</taxon>
        <taxon>Arundinoideae</taxon>
        <taxon>Arundineae</taxon>
        <taxon>Arundo</taxon>
    </lineage>
</organism>
<sequence length="13" mass="1698">MIYKYLLEYLHVI</sequence>
<accession>A0A0A9BVS1</accession>
<proteinExistence type="predicted"/>
<name>A0A0A9BVS1_ARUDO</name>